<gene>
    <name evidence="1" type="ORF">PRVXT_001701</name>
</gene>
<sequence>MSTELVRVIVAIVVTEDSKDKVIQGGMAPIFIAKNKEEQQKISMYISRITMSVLHDLENGVLMLVKH</sequence>
<reference evidence="1" key="2">
    <citation type="submission" date="2024-06" db="EMBL/GenBank/DDBJ databases">
        <authorList>
            <person name="Petrova K.O."/>
            <person name="Toshchakov S.V."/>
            <person name="Boltjanskaja Y.V."/>
            <person name="Kevbrin V."/>
        </authorList>
    </citation>
    <scope>NUCLEOTIDE SEQUENCE</scope>
    <source>
        <strain evidence="1">Z-910T</strain>
    </source>
</reference>
<dbReference type="InterPro" id="IPR054055">
    <property type="entry name" value="YpzH"/>
</dbReference>
<accession>A0AAU7VI73</accession>
<evidence type="ECO:0000313" key="1">
    <source>
        <dbReference type="EMBL" id="XBX73700.1"/>
    </source>
</evidence>
<dbReference type="Pfam" id="PF21835">
    <property type="entry name" value="YIEGIA_cap"/>
    <property type="match status" value="1"/>
</dbReference>
<proteinExistence type="predicted"/>
<name>A0AAU7VI73_9FIRM</name>
<organism evidence="1">
    <name type="scientific">Proteinivorax tanatarense</name>
    <dbReference type="NCBI Taxonomy" id="1260629"/>
    <lineage>
        <taxon>Bacteria</taxon>
        <taxon>Bacillati</taxon>
        <taxon>Bacillota</taxon>
        <taxon>Clostridia</taxon>
        <taxon>Eubacteriales</taxon>
        <taxon>Proteinivoracaceae</taxon>
        <taxon>Proteinivorax</taxon>
    </lineage>
</organism>
<dbReference type="RefSeq" id="WP_350342462.1">
    <property type="nucleotide sequence ID" value="NZ_CP158367.1"/>
</dbReference>
<dbReference type="EMBL" id="CP158367">
    <property type="protein sequence ID" value="XBX73700.1"/>
    <property type="molecule type" value="Genomic_DNA"/>
</dbReference>
<protein>
    <submittedName>
        <fullName evidence="1">Uncharacterized protein</fullName>
    </submittedName>
</protein>
<dbReference type="AlphaFoldDB" id="A0AAU7VI73"/>
<reference evidence="1" key="1">
    <citation type="journal article" date="2013" name="Extremophiles">
        <title>Proteinivorax tanatarense gen. nov., sp. nov., an anaerobic, haloalkaliphilic, proteolytic bacterium isolated from a decaying algal bloom, and proposal of Proteinivoraceae fam. nov.</title>
        <authorList>
            <person name="Kevbrin V."/>
            <person name="Boltyanskaya Y."/>
            <person name="Zhilina T."/>
            <person name="Kolganova T."/>
            <person name="Lavrentjeva E."/>
            <person name="Kuznetsov B."/>
        </authorList>
    </citation>
    <scope>NUCLEOTIDE SEQUENCE</scope>
    <source>
        <strain evidence="1">Z-910T</strain>
    </source>
</reference>